<dbReference type="AlphaFoldDB" id="A0A7G9SBY4"/>
<reference evidence="1 2" key="1">
    <citation type="submission" date="2020-08" db="EMBL/GenBank/DDBJ databases">
        <title>Genome sequence of Sphingomonas rhizophila KACC 19189T.</title>
        <authorList>
            <person name="Hyun D.-W."/>
            <person name="Bae J.-W."/>
        </authorList>
    </citation>
    <scope>NUCLEOTIDE SEQUENCE [LARGE SCALE GENOMIC DNA]</scope>
    <source>
        <strain evidence="1 2">KACC 19189</strain>
    </source>
</reference>
<proteinExistence type="predicted"/>
<sequence length="190" mass="21593">MKVYAHRVDDIIDIIPLEDGSEGVGNLPRATRFGFESKSTVQFDPIGWKGARLDLTIGMERNRVRDPLTGERREISGEQDRYVSASFRHDIPNSKIAWGANFNHQHYTNSTFLTEVGRGWEGPVFGSFFVEHKDVAGLNVRAIVGNAFNARHRFERTVYTGRRNDSPVSYYQSQDQLIGPIFELLVRGSF</sequence>
<protein>
    <recommendedName>
        <fullName evidence="3">TonB-dependent receptor</fullName>
    </recommendedName>
</protein>
<evidence type="ECO:0008006" key="3">
    <source>
        <dbReference type="Google" id="ProtNLM"/>
    </source>
</evidence>
<organism evidence="1 2">
    <name type="scientific">Sphingomonas rhizophila</name>
    <dbReference type="NCBI Taxonomy" id="2071607"/>
    <lineage>
        <taxon>Bacteria</taxon>
        <taxon>Pseudomonadati</taxon>
        <taxon>Pseudomonadota</taxon>
        <taxon>Alphaproteobacteria</taxon>
        <taxon>Sphingomonadales</taxon>
        <taxon>Sphingomonadaceae</taxon>
        <taxon>Sphingomonas</taxon>
    </lineage>
</organism>
<dbReference type="EMBL" id="CP060717">
    <property type="protein sequence ID" value="QNN65359.1"/>
    <property type="molecule type" value="Genomic_DNA"/>
</dbReference>
<accession>A0A7G9SBY4</accession>
<dbReference type="RefSeq" id="WP_187542351.1">
    <property type="nucleotide sequence ID" value="NZ_CP060717.1"/>
</dbReference>
<keyword evidence="2" id="KW-1185">Reference proteome</keyword>
<evidence type="ECO:0000313" key="2">
    <source>
        <dbReference type="Proteomes" id="UP000515955"/>
    </source>
</evidence>
<dbReference type="SUPFAM" id="SSF56935">
    <property type="entry name" value="Porins"/>
    <property type="match status" value="1"/>
</dbReference>
<name>A0A7G9SBY4_9SPHN</name>
<dbReference type="Proteomes" id="UP000515955">
    <property type="component" value="Chromosome"/>
</dbReference>
<evidence type="ECO:0000313" key="1">
    <source>
        <dbReference type="EMBL" id="QNN65359.1"/>
    </source>
</evidence>
<gene>
    <name evidence="1" type="ORF">H9L12_01615</name>
</gene>
<dbReference type="KEGG" id="srhi:H9L12_01615"/>